<dbReference type="Gene3D" id="3.40.50.720">
    <property type="entry name" value="NAD(P)-binding Rossmann-like Domain"/>
    <property type="match status" value="1"/>
</dbReference>
<proteinExistence type="inferred from homology"/>
<evidence type="ECO:0000313" key="4">
    <source>
        <dbReference type="Proteomes" id="UP000305948"/>
    </source>
</evidence>
<sequence length="417" mass="45962">SGYTGRLVSRYLSAHPQRAQFTFAIGARSPQRLENIAKELDLQDDVELYQIDVTDFESVERAVFDAKVVINTVGPYWKWGTNVVRACAKHGKGYVDLTAEPHWVRQMIYKYDYLATKTGAIIVPACGMDSIPSDISVYLGNKTLKSLVGPDADIDHTISAFELHGGLSGGTLSSLLTALEEVPKPELQLALEDYSLTIQGPHNYPSQYVYKLPACDPPLYGSFFVMQPSNKPIVQRTWALHQLGGPKQHHLTYGPHFKYQECMRTPNAITAFAVSVFIKSLGLLLLVPPIRWALRRILPPGAGPAEQDLDKGRMEITSITTSISDTSGKKTYIRSIQRGYGDPGYQLTTIALTEAALAILLEKDRLPALAHQGGILTPMSALGEVLIRRLNDTGKFEFQSEAVLSGGDVDTESRKSR</sequence>
<dbReference type="GO" id="GO:0009247">
    <property type="term" value="P:glycolipid biosynthetic process"/>
    <property type="evidence" value="ECO:0007669"/>
    <property type="project" value="TreeGrafter"/>
</dbReference>
<dbReference type="GO" id="GO:0005886">
    <property type="term" value="C:plasma membrane"/>
    <property type="evidence" value="ECO:0007669"/>
    <property type="project" value="TreeGrafter"/>
</dbReference>
<comment type="similarity">
    <text evidence="1">Belongs to the saccharopine dehydrogenase family.</text>
</comment>
<dbReference type="Proteomes" id="UP000305948">
    <property type="component" value="Unassembled WGS sequence"/>
</dbReference>
<dbReference type="EMBL" id="ML213512">
    <property type="protein sequence ID" value="TFK50768.1"/>
    <property type="molecule type" value="Genomic_DNA"/>
</dbReference>
<dbReference type="SUPFAM" id="SSF51735">
    <property type="entry name" value="NAD(P)-binding Rossmann-fold domains"/>
    <property type="match status" value="1"/>
</dbReference>
<gene>
    <name evidence="3" type="ORF">OE88DRAFT_1630334</name>
</gene>
<dbReference type="PANTHER" id="PTHR12286">
    <property type="entry name" value="SACCHAROPINE DEHYDROGENASE-LIKE OXIDOREDUCTASE"/>
    <property type="match status" value="1"/>
</dbReference>
<reference evidence="3 4" key="1">
    <citation type="journal article" date="2019" name="Nat. Ecol. Evol.">
        <title>Megaphylogeny resolves global patterns of mushroom evolution.</title>
        <authorList>
            <person name="Varga T."/>
            <person name="Krizsan K."/>
            <person name="Foldi C."/>
            <person name="Dima B."/>
            <person name="Sanchez-Garcia M."/>
            <person name="Sanchez-Ramirez S."/>
            <person name="Szollosi G.J."/>
            <person name="Szarkandi J.G."/>
            <person name="Papp V."/>
            <person name="Albert L."/>
            <person name="Andreopoulos W."/>
            <person name="Angelini C."/>
            <person name="Antonin V."/>
            <person name="Barry K.W."/>
            <person name="Bougher N.L."/>
            <person name="Buchanan P."/>
            <person name="Buyck B."/>
            <person name="Bense V."/>
            <person name="Catcheside P."/>
            <person name="Chovatia M."/>
            <person name="Cooper J."/>
            <person name="Damon W."/>
            <person name="Desjardin D."/>
            <person name="Finy P."/>
            <person name="Geml J."/>
            <person name="Haridas S."/>
            <person name="Hughes K."/>
            <person name="Justo A."/>
            <person name="Karasinski D."/>
            <person name="Kautmanova I."/>
            <person name="Kiss B."/>
            <person name="Kocsube S."/>
            <person name="Kotiranta H."/>
            <person name="LaButti K.M."/>
            <person name="Lechner B.E."/>
            <person name="Liimatainen K."/>
            <person name="Lipzen A."/>
            <person name="Lukacs Z."/>
            <person name="Mihaltcheva S."/>
            <person name="Morgado L.N."/>
            <person name="Niskanen T."/>
            <person name="Noordeloos M.E."/>
            <person name="Ohm R.A."/>
            <person name="Ortiz-Santana B."/>
            <person name="Ovrebo C."/>
            <person name="Racz N."/>
            <person name="Riley R."/>
            <person name="Savchenko A."/>
            <person name="Shiryaev A."/>
            <person name="Soop K."/>
            <person name="Spirin V."/>
            <person name="Szebenyi C."/>
            <person name="Tomsovsky M."/>
            <person name="Tulloss R.E."/>
            <person name="Uehling J."/>
            <person name="Grigoriev I.V."/>
            <person name="Vagvolgyi C."/>
            <person name="Papp T."/>
            <person name="Martin F.M."/>
            <person name="Miettinen O."/>
            <person name="Hibbett D.S."/>
            <person name="Nagy L.G."/>
        </authorList>
    </citation>
    <scope>NUCLEOTIDE SEQUENCE [LARGE SCALE GENOMIC DNA]</scope>
    <source>
        <strain evidence="3 4">OMC1185</strain>
    </source>
</reference>
<dbReference type="AlphaFoldDB" id="A0A5C3N3T4"/>
<evidence type="ECO:0000259" key="2">
    <source>
        <dbReference type="Pfam" id="PF03435"/>
    </source>
</evidence>
<dbReference type="GO" id="GO:0005811">
    <property type="term" value="C:lipid droplet"/>
    <property type="evidence" value="ECO:0007669"/>
    <property type="project" value="TreeGrafter"/>
</dbReference>
<feature type="non-terminal residue" evidence="3">
    <location>
        <position position="1"/>
    </location>
</feature>
<dbReference type="InterPro" id="IPR051276">
    <property type="entry name" value="Saccharopine_DH-like_oxidrdct"/>
</dbReference>
<feature type="domain" description="Saccharopine dehydrogenase NADP binding" evidence="2">
    <location>
        <begin position="2"/>
        <end position="123"/>
    </location>
</feature>
<dbReference type="PANTHER" id="PTHR12286:SF5">
    <property type="entry name" value="SACCHAROPINE DEHYDROGENASE-LIKE OXIDOREDUCTASE"/>
    <property type="match status" value="1"/>
</dbReference>
<dbReference type="OrthoDB" id="10268090at2759"/>
<dbReference type="InterPro" id="IPR005097">
    <property type="entry name" value="Sacchrp_dh_NADP-bd"/>
</dbReference>
<dbReference type="GO" id="GO:0005739">
    <property type="term" value="C:mitochondrion"/>
    <property type="evidence" value="ECO:0007669"/>
    <property type="project" value="TreeGrafter"/>
</dbReference>
<keyword evidence="4" id="KW-1185">Reference proteome</keyword>
<organism evidence="3 4">
    <name type="scientific">Heliocybe sulcata</name>
    <dbReference type="NCBI Taxonomy" id="5364"/>
    <lineage>
        <taxon>Eukaryota</taxon>
        <taxon>Fungi</taxon>
        <taxon>Dikarya</taxon>
        <taxon>Basidiomycota</taxon>
        <taxon>Agaricomycotina</taxon>
        <taxon>Agaricomycetes</taxon>
        <taxon>Gloeophyllales</taxon>
        <taxon>Gloeophyllaceae</taxon>
        <taxon>Heliocybe</taxon>
    </lineage>
</organism>
<dbReference type="Pfam" id="PF03435">
    <property type="entry name" value="Sacchrp_dh_NADP"/>
    <property type="match status" value="1"/>
</dbReference>
<name>A0A5C3N3T4_9AGAM</name>
<protein>
    <recommendedName>
        <fullName evidence="2">Saccharopine dehydrogenase NADP binding domain-containing protein</fullName>
    </recommendedName>
</protein>
<evidence type="ECO:0000313" key="3">
    <source>
        <dbReference type="EMBL" id="TFK50768.1"/>
    </source>
</evidence>
<accession>A0A5C3N3T4</accession>
<evidence type="ECO:0000256" key="1">
    <source>
        <dbReference type="ARBA" id="ARBA00038048"/>
    </source>
</evidence>
<dbReference type="InterPro" id="IPR036291">
    <property type="entry name" value="NAD(P)-bd_dom_sf"/>
</dbReference>